<keyword evidence="2" id="KW-1185">Reference proteome</keyword>
<gene>
    <name evidence="1" type="ORF">MBAV_005142</name>
</gene>
<name>A0A0F3GL70_9BACT</name>
<dbReference type="Proteomes" id="UP000033423">
    <property type="component" value="Unassembled WGS sequence"/>
</dbReference>
<sequence length="57" mass="6261">MPERLFIARLYAARYVAILRLWHGTCSLSCNAPLETLSAGVFFDSGGFSASGWTTTF</sequence>
<evidence type="ECO:0000313" key="1">
    <source>
        <dbReference type="EMBL" id="KJU82665.1"/>
    </source>
</evidence>
<dbReference type="AlphaFoldDB" id="A0A0F3GL70"/>
<accession>A0A0F3GL70</accession>
<protein>
    <submittedName>
        <fullName evidence="1">Uncharacterized protein</fullName>
    </submittedName>
</protein>
<evidence type="ECO:0000313" key="2">
    <source>
        <dbReference type="Proteomes" id="UP000033423"/>
    </source>
</evidence>
<reference evidence="1 2" key="1">
    <citation type="submission" date="2015-02" db="EMBL/GenBank/DDBJ databases">
        <title>Single-cell genomics of uncultivated deep-branching MTB reveals a conserved set of magnetosome genes.</title>
        <authorList>
            <person name="Kolinko S."/>
            <person name="Richter M."/>
            <person name="Glockner F.O."/>
            <person name="Brachmann A."/>
            <person name="Schuler D."/>
        </authorList>
    </citation>
    <scope>NUCLEOTIDE SEQUENCE [LARGE SCALE GENOMIC DNA]</scope>
    <source>
        <strain evidence="1">TM-1</strain>
    </source>
</reference>
<organism evidence="1 2">
    <name type="scientific">Candidatus Magnetobacterium bavaricum</name>
    <dbReference type="NCBI Taxonomy" id="29290"/>
    <lineage>
        <taxon>Bacteria</taxon>
        <taxon>Pseudomonadati</taxon>
        <taxon>Nitrospirota</taxon>
        <taxon>Thermodesulfovibrionia</taxon>
        <taxon>Thermodesulfovibrionales</taxon>
        <taxon>Candidatus Magnetobacteriaceae</taxon>
        <taxon>Candidatus Magnetobacterium</taxon>
    </lineage>
</organism>
<dbReference type="EMBL" id="LACI01002219">
    <property type="protein sequence ID" value="KJU82665.1"/>
    <property type="molecule type" value="Genomic_DNA"/>
</dbReference>
<comment type="caution">
    <text evidence="1">The sequence shown here is derived from an EMBL/GenBank/DDBJ whole genome shotgun (WGS) entry which is preliminary data.</text>
</comment>
<proteinExistence type="predicted"/>